<comment type="caution">
    <text evidence="1">The sequence shown here is derived from an EMBL/GenBank/DDBJ whole genome shotgun (WGS) entry which is preliminary data.</text>
</comment>
<gene>
    <name evidence="1" type="ORF">GGP71_000113</name>
</gene>
<dbReference type="EMBL" id="JANUAU010000001">
    <property type="protein sequence ID" value="MCS3676217.1"/>
    <property type="molecule type" value="Genomic_DNA"/>
</dbReference>
<reference evidence="1" key="1">
    <citation type="submission" date="2022-08" db="EMBL/GenBank/DDBJ databases">
        <title>Genomic Encyclopedia of Type Strains, Phase V (KMG-V): Genome sequencing to study the core and pangenomes of soil and plant-associated prokaryotes.</title>
        <authorList>
            <person name="Whitman W."/>
        </authorList>
    </citation>
    <scope>NUCLEOTIDE SEQUENCE</scope>
    <source>
        <strain evidence="1">0</strain>
    </source>
</reference>
<accession>A0A9X2TEC7</accession>
<dbReference type="Proteomes" id="UP001155027">
    <property type="component" value="Unassembled WGS sequence"/>
</dbReference>
<protein>
    <submittedName>
        <fullName evidence="1">Uncharacterized protein</fullName>
    </submittedName>
</protein>
<name>A0A9X2TEC7_9BACT</name>
<sequence>MPKPQTYCVLRIPWKRSRRFTGVRSTQYEIRNIPTNFILPDAYNHY</sequence>
<evidence type="ECO:0000313" key="1">
    <source>
        <dbReference type="EMBL" id="MCS3676217.1"/>
    </source>
</evidence>
<dbReference type="AlphaFoldDB" id="A0A9X2TEC7"/>
<proteinExistence type="predicted"/>
<organism evidence="1 2">
    <name type="scientific">Salinibacter ruber</name>
    <dbReference type="NCBI Taxonomy" id="146919"/>
    <lineage>
        <taxon>Bacteria</taxon>
        <taxon>Pseudomonadati</taxon>
        <taxon>Rhodothermota</taxon>
        <taxon>Rhodothermia</taxon>
        <taxon>Rhodothermales</taxon>
        <taxon>Salinibacteraceae</taxon>
        <taxon>Salinibacter</taxon>
    </lineage>
</organism>
<evidence type="ECO:0000313" key="2">
    <source>
        <dbReference type="Proteomes" id="UP001155027"/>
    </source>
</evidence>